<dbReference type="Gene3D" id="1.10.357.40">
    <property type="entry name" value="YbiA-like"/>
    <property type="match status" value="1"/>
</dbReference>
<reference evidence="4 5" key="1">
    <citation type="submission" date="2019-08" db="EMBL/GenBank/DDBJ databases">
        <authorList>
            <person name="Seo M.-J."/>
        </authorList>
    </citation>
    <scope>NUCLEOTIDE SEQUENCE [LARGE SCALE GENOMIC DNA]</scope>
    <source>
        <strain evidence="4 5">KIGAM108</strain>
    </source>
</reference>
<accession>A0A5D6V7T9</accession>
<evidence type="ECO:0000259" key="3">
    <source>
        <dbReference type="Pfam" id="PF08719"/>
    </source>
</evidence>
<dbReference type="InterPro" id="IPR012816">
    <property type="entry name" value="NADAR"/>
</dbReference>
<dbReference type="Pfam" id="PF08719">
    <property type="entry name" value="NADAR"/>
    <property type="match status" value="1"/>
</dbReference>
<dbReference type="NCBIfam" id="TIGR02464">
    <property type="entry name" value="ribofla_fusion"/>
    <property type="match status" value="1"/>
</dbReference>
<evidence type="ECO:0000313" key="5">
    <source>
        <dbReference type="Proteomes" id="UP000322791"/>
    </source>
</evidence>
<evidence type="ECO:0000313" key="4">
    <source>
        <dbReference type="EMBL" id="TYZ11390.1"/>
    </source>
</evidence>
<name>A0A5D6V7T9_9BACT</name>
<sequence>MALKATPQIRSVESLLAHLAAGYQAKYLYFWGHTGKPDTAVGKECFSQWYPAAFTVANETYATAEHYMMAEKARLFDDETTRQAILHARHPNEAKKLGRQIKHFDEARWNATRFEVVVRGNEAKFSQNPALLEYLLTTDQRVLVEASPVDPIWGIGLAQDDPKAADPAEWAGLNLLGFALMEVRARLSA</sequence>
<proteinExistence type="predicted"/>
<feature type="domain" description="NADAR" evidence="3">
    <location>
        <begin position="29"/>
        <end position="187"/>
    </location>
</feature>
<evidence type="ECO:0000256" key="1">
    <source>
        <dbReference type="ARBA" id="ARBA00000022"/>
    </source>
</evidence>
<organism evidence="4 5">
    <name type="scientific">Hymenobacter lutimineralis</name>
    <dbReference type="NCBI Taxonomy" id="2606448"/>
    <lineage>
        <taxon>Bacteria</taxon>
        <taxon>Pseudomonadati</taxon>
        <taxon>Bacteroidota</taxon>
        <taxon>Cytophagia</taxon>
        <taxon>Cytophagales</taxon>
        <taxon>Hymenobacteraceae</taxon>
        <taxon>Hymenobacter</taxon>
    </lineage>
</organism>
<comment type="catalytic activity">
    <reaction evidence="2">
        <text>2,5-diamino-6-hydroxy-4-(5-phosphoribosylamino)-pyrimidine + H2O = 2,5,6-triamino-4-hydroxypyrimidine + D-ribose 5-phosphate</text>
        <dbReference type="Rhea" id="RHEA:23436"/>
        <dbReference type="ChEBI" id="CHEBI:15377"/>
        <dbReference type="ChEBI" id="CHEBI:58614"/>
        <dbReference type="ChEBI" id="CHEBI:78346"/>
        <dbReference type="ChEBI" id="CHEBI:137796"/>
    </reaction>
</comment>
<dbReference type="SUPFAM" id="SSF143990">
    <property type="entry name" value="YbiA-like"/>
    <property type="match status" value="1"/>
</dbReference>
<dbReference type="CDD" id="cd15457">
    <property type="entry name" value="NADAR"/>
    <property type="match status" value="1"/>
</dbReference>
<dbReference type="AlphaFoldDB" id="A0A5D6V7T9"/>
<dbReference type="Proteomes" id="UP000322791">
    <property type="component" value="Unassembled WGS sequence"/>
</dbReference>
<evidence type="ECO:0000256" key="2">
    <source>
        <dbReference type="ARBA" id="ARBA00000751"/>
    </source>
</evidence>
<keyword evidence="5" id="KW-1185">Reference proteome</keyword>
<comment type="catalytic activity">
    <reaction evidence="1">
        <text>5-amino-6-(5-phospho-D-ribosylamino)uracil + H2O = 5,6-diaminouracil + D-ribose 5-phosphate</text>
        <dbReference type="Rhea" id="RHEA:55020"/>
        <dbReference type="ChEBI" id="CHEBI:15377"/>
        <dbReference type="ChEBI" id="CHEBI:46252"/>
        <dbReference type="ChEBI" id="CHEBI:58453"/>
        <dbReference type="ChEBI" id="CHEBI:78346"/>
    </reaction>
</comment>
<protein>
    <submittedName>
        <fullName evidence="4">NADAR family protein</fullName>
    </submittedName>
</protein>
<dbReference type="EMBL" id="VTHL01000005">
    <property type="protein sequence ID" value="TYZ11390.1"/>
    <property type="molecule type" value="Genomic_DNA"/>
</dbReference>
<comment type="caution">
    <text evidence="4">The sequence shown here is derived from an EMBL/GenBank/DDBJ whole genome shotgun (WGS) entry which is preliminary data.</text>
</comment>
<dbReference type="RefSeq" id="WP_149070235.1">
    <property type="nucleotide sequence ID" value="NZ_VTHL01000005.1"/>
</dbReference>
<gene>
    <name evidence="4" type="ORF">FY528_06740</name>
</gene>
<dbReference type="InterPro" id="IPR037238">
    <property type="entry name" value="YbiA-like_sf"/>
</dbReference>